<feature type="compositionally biased region" description="Polar residues" evidence="3">
    <location>
        <begin position="1"/>
        <end position="18"/>
    </location>
</feature>
<keyword evidence="2" id="KW-0677">Repeat</keyword>
<evidence type="ECO:0000313" key="5">
    <source>
        <dbReference type="Proteomes" id="UP000190831"/>
    </source>
</evidence>
<feature type="compositionally biased region" description="Low complexity" evidence="3">
    <location>
        <begin position="411"/>
        <end position="431"/>
    </location>
</feature>
<dbReference type="InterPro" id="IPR015915">
    <property type="entry name" value="Kelch-typ_b-propeller"/>
</dbReference>
<dbReference type="EMBL" id="LT598492">
    <property type="protein sequence ID" value="SCW01443.1"/>
    <property type="molecule type" value="Genomic_DNA"/>
</dbReference>
<dbReference type="Gene3D" id="2.120.10.80">
    <property type="entry name" value="Kelch-type beta propeller"/>
    <property type="match status" value="2"/>
</dbReference>
<evidence type="ECO:0000256" key="3">
    <source>
        <dbReference type="SAM" id="MobiDB-lite"/>
    </source>
</evidence>
<dbReference type="SUPFAM" id="SSF117281">
    <property type="entry name" value="Kelch motif"/>
    <property type="match status" value="1"/>
</dbReference>
<dbReference type="OMA" id="GHRMESI"/>
<gene>
    <name evidence="4" type="ORF">LAFE_0D12684G</name>
</gene>
<dbReference type="STRING" id="4955.A0A1G4MCA7"/>
<feature type="compositionally biased region" description="Low complexity" evidence="3">
    <location>
        <begin position="444"/>
        <end position="457"/>
    </location>
</feature>
<proteinExistence type="predicted"/>
<evidence type="ECO:0000256" key="1">
    <source>
        <dbReference type="ARBA" id="ARBA00022441"/>
    </source>
</evidence>
<dbReference type="SUPFAM" id="SSF50965">
    <property type="entry name" value="Galactose oxidase, central domain"/>
    <property type="match status" value="1"/>
</dbReference>
<dbReference type="InterPro" id="IPR011043">
    <property type="entry name" value="Gal_Oxase/kelch_b-propeller"/>
</dbReference>
<organism evidence="4 5">
    <name type="scientific">Lachancea fermentati</name>
    <name type="common">Zygosaccharomyces fermentati</name>
    <dbReference type="NCBI Taxonomy" id="4955"/>
    <lineage>
        <taxon>Eukaryota</taxon>
        <taxon>Fungi</taxon>
        <taxon>Dikarya</taxon>
        <taxon>Ascomycota</taxon>
        <taxon>Saccharomycotina</taxon>
        <taxon>Saccharomycetes</taxon>
        <taxon>Saccharomycetales</taxon>
        <taxon>Saccharomycetaceae</taxon>
        <taxon>Lachancea</taxon>
    </lineage>
</organism>
<feature type="region of interest" description="Disordered" evidence="3">
    <location>
        <begin position="1"/>
        <end position="22"/>
    </location>
</feature>
<name>A0A1G4MCA7_LACFM</name>
<dbReference type="PANTHER" id="PTHR46093">
    <property type="entry name" value="ACYL-COA-BINDING DOMAIN-CONTAINING PROTEIN 5"/>
    <property type="match status" value="1"/>
</dbReference>
<sequence length="818" mass="91338">MQSAVSSTPEYPDSSRSSIYEGGVPSGSFSVPSWTKEQYKQQFTAIGYLHNYISGVKYDMMDIPVERRRHENEKVLMGYYASKVHTSRHDSVISGASDPLTSSDNSKRQPRLKHFASHTGRLGGDQTPVRSLMDQSLFSSEVCARGYRSYCSKLPIPDKENNKTLKRHNMWLPIVRWGITERKIRQDAPSLPSQLVADKSKSWLFTNSYITAPGAEAKNKNAFDGSTTIPPLFGEMKLPAFVYQCTVDLDNEIYILGGLTPCYFYSDEKPDLSSFYVDGIKNLPPPILEDVVNNPGLVNNHDLYIVSTSSSRVRKPKMTGQIPPPMLCMTGSVLTKRHIFYYGGFEVKTETIIDEQTGKFFLKKRAYLNNTAYILDIMTFKFTKVELIAQPTKFTAYPSTVPRFGHSQVSVKVSSPSNSSKCSVCSPSGADDGTDSGDGQTRNEPSSPVSLPLEPRSQSGNSILGDKALLNKLSSSLNTGVYTILVMGGYRQTGEDDYETLRDLWKIEVTVTSRGKRNYFKFAETALATMFPDVPETSDCDTWPGRRAFHACAVYDTTMLRRNLSEDVLLNNLRENFDIESEATSKAYASGDKSPPLTGRNDSSDSHHHHHHHHSHTHQGCAMSPNLLRHTKVSESTGKTFVIHGGSNKDHVYGDMWWFDLDSETWSYVSTFSNSESKKSHTDCELTLVGHSIVQIGSSAVMVGGLTQKDVKKHWPLKEIHGQKRRGEELSEPASFHVIDMSCQVYHELHLSAPSDYGTSRWVERLRLTSSSTIYANGFMYIVGGMLSNAEVLNEVYLRGAMALCILPVITTPRYIVT</sequence>
<feature type="region of interest" description="Disordered" evidence="3">
    <location>
        <begin position="584"/>
        <end position="623"/>
    </location>
</feature>
<dbReference type="OrthoDB" id="10251809at2759"/>
<accession>A0A1G4MCA7</accession>
<protein>
    <submittedName>
        <fullName evidence="4">LAFE_0D12684g1_1</fullName>
    </submittedName>
</protein>
<dbReference type="Proteomes" id="UP000190831">
    <property type="component" value="Chromosome D"/>
</dbReference>
<feature type="compositionally biased region" description="Basic residues" evidence="3">
    <location>
        <begin position="607"/>
        <end position="617"/>
    </location>
</feature>
<feature type="region of interest" description="Disordered" evidence="3">
    <location>
        <begin position="90"/>
        <end position="111"/>
    </location>
</feature>
<evidence type="ECO:0000256" key="2">
    <source>
        <dbReference type="ARBA" id="ARBA00022737"/>
    </source>
</evidence>
<keyword evidence="5" id="KW-1185">Reference proteome</keyword>
<evidence type="ECO:0000313" key="4">
    <source>
        <dbReference type="EMBL" id="SCW01443.1"/>
    </source>
</evidence>
<reference evidence="4 5" key="1">
    <citation type="submission" date="2016-03" db="EMBL/GenBank/DDBJ databases">
        <authorList>
            <person name="Devillers H."/>
        </authorList>
    </citation>
    <scope>NUCLEOTIDE SEQUENCE [LARGE SCALE GENOMIC DNA]</scope>
    <source>
        <strain evidence="4">CBS 6772</strain>
    </source>
</reference>
<dbReference type="AlphaFoldDB" id="A0A1G4MCA7"/>
<feature type="region of interest" description="Disordered" evidence="3">
    <location>
        <begin position="411"/>
        <end position="462"/>
    </location>
</feature>
<dbReference type="PANTHER" id="PTHR46093:SF18">
    <property type="entry name" value="FIBRONECTIN TYPE-III DOMAIN-CONTAINING PROTEIN"/>
    <property type="match status" value="1"/>
</dbReference>
<keyword evidence="1" id="KW-0880">Kelch repeat</keyword>